<keyword evidence="3" id="KW-1185">Reference proteome</keyword>
<dbReference type="EMBL" id="BMSA01000028">
    <property type="protein sequence ID" value="GGT82904.1"/>
    <property type="molecule type" value="Genomic_DNA"/>
</dbReference>
<gene>
    <name evidence="2" type="ORF">GCM10010226_71900</name>
</gene>
<evidence type="ECO:0000256" key="1">
    <source>
        <dbReference type="SAM" id="Coils"/>
    </source>
</evidence>
<reference evidence="2" key="2">
    <citation type="submission" date="2020-09" db="EMBL/GenBank/DDBJ databases">
        <authorList>
            <person name="Sun Q."/>
            <person name="Ohkuma M."/>
        </authorList>
    </citation>
    <scope>NUCLEOTIDE SEQUENCE</scope>
    <source>
        <strain evidence="2">JCM 4125</strain>
    </source>
</reference>
<feature type="coiled-coil region" evidence="1">
    <location>
        <begin position="54"/>
        <end position="81"/>
    </location>
</feature>
<keyword evidence="1" id="KW-0175">Coiled coil</keyword>
<protein>
    <submittedName>
        <fullName evidence="2">Uncharacterized protein</fullName>
    </submittedName>
</protein>
<name>A0A918HMR3_9ACTN</name>
<evidence type="ECO:0000313" key="3">
    <source>
        <dbReference type="Proteomes" id="UP000646776"/>
    </source>
</evidence>
<accession>A0A918HMR3</accession>
<dbReference type="Proteomes" id="UP000646776">
    <property type="component" value="Unassembled WGS sequence"/>
</dbReference>
<proteinExistence type="predicted"/>
<sequence>MATEAVRTESPCAMMRRAAQSARKEIKRRRDESLRLQGEISHLQGRPDPDQTAIAALKQRLEVLKAQLTEDELSLDTLEQVITENC</sequence>
<dbReference type="AlphaFoldDB" id="A0A918HMR3"/>
<organism evidence="2 3">
    <name type="scientific">Streptomyces phaeofaciens</name>
    <dbReference type="NCBI Taxonomy" id="68254"/>
    <lineage>
        <taxon>Bacteria</taxon>
        <taxon>Bacillati</taxon>
        <taxon>Actinomycetota</taxon>
        <taxon>Actinomycetes</taxon>
        <taxon>Kitasatosporales</taxon>
        <taxon>Streptomycetaceae</taxon>
        <taxon>Streptomyces</taxon>
    </lineage>
</organism>
<comment type="caution">
    <text evidence="2">The sequence shown here is derived from an EMBL/GenBank/DDBJ whole genome shotgun (WGS) entry which is preliminary data.</text>
</comment>
<dbReference type="RefSeq" id="WP_189716789.1">
    <property type="nucleotide sequence ID" value="NZ_BMSA01000028.1"/>
</dbReference>
<evidence type="ECO:0000313" key="2">
    <source>
        <dbReference type="EMBL" id="GGT82904.1"/>
    </source>
</evidence>
<reference evidence="2" key="1">
    <citation type="journal article" date="2014" name="Int. J. Syst. Evol. Microbiol.">
        <title>Complete genome sequence of Corynebacterium casei LMG S-19264T (=DSM 44701T), isolated from a smear-ripened cheese.</title>
        <authorList>
            <consortium name="US DOE Joint Genome Institute (JGI-PGF)"/>
            <person name="Walter F."/>
            <person name="Albersmeier A."/>
            <person name="Kalinowski J."/>
            <person name="Ruckert C."/>
        </authorList>
    </citation>
    <scope>NUCLEOTIDE SEQUENCE</scope>
    <source>
        <strain evidence="2">JCM 4125</strain>
    </source>
</reference>